<dbReference type="EMBL" id="FAXC01000434">
    <property type="protein sequence ID" value="CUV10548.1"/>
    <property type="molecule type" value="Genomic_DNA"/>
</dbReference>
<dbReference type="InterPro" id="IPR050697">
    <property type="entry name" value="Adenylyl/Guanylyl_Cyclase_3/4"/>
</dbReference>
<feature type="transmembrane region" description="Helical" evidence="1">
    <location>
        <begin position="418"/>
        <end position="439"/>
    </location>
</feature>
<keyword evidence="1" id="KW-0472">Membrane</keyword>
<organism evidence="3">
    <name type="scientific">hydrothermal vent metagenome</name>
    <dbReference type="NCBI Taxonomy" id="652676"/>
    <lineage>
        <taxon>unclassified sequences</taxon>
        <taxon>metagenomes</taxon>
        <taxon>ecological metagenomes</taxon>
    </lineage>
</organism>
<evidence type="ECO:0000256" key="1">
    <source>
        <dbReference type="SAM" id="Phobius"/>
    </source>
</evidence>
<dbReference type="InterPro" id="IPR029787">
    <property type="entry name" value="Nucleotide_cyclase"/>
</dbReference>
<dbReference type="Pfam" id="PF05226">
    <property type="entry name" value="CHASE2"/>
    <property type="match status" value="1"/>
</dbReference>
<feature type="transmembrane region" description="Helical" evidence="1">
    <location>
        <begin position="389"/>
        <end position="406"/>
    </location>
</feature>
<dbReference type="PANTHER" id="PTHR43081:SF1">
    <property type="entry name" value="ADENYLATE CYCLASE, TERMINAL-DIFFERENTIATION SPECIFIC"/>
    <property type="match status" value="1"/>
</dbReference>
<evidence type="ECO:0000313" key="3">
    <source>
        <dbReference type="EMBL" id="CUV10548.1"/>
    </source>
</evidence>
<dbReference type="SMART" id="SM01080">
    <property type="entry name" value="CHASE2"/>
    <property type="match status" value="1"/>
</dbReference>
<feature type="transmembrane region" description="Helical" evidence="1">
    <location>
        <begin position="445"/>
        <end position="463"/>
    </location>
</feature>
<sequence>MSDLLKRLGIGAGIGIVVAILIGWGTYEIPVLKSLLDGYEFLSYDGRMRSRTENVEQMSIDDVVVIDIDNNSVAPPEEGGLGNYYDWPHAYHGQLINTVTSGNPSALLFDIIFDQENTFNFELVNALNANNAPTDESLAEVTGQFLSSNDPQLILEATYNSQKTYHALVFEQEDTLMFLNKMDAEPEGYYFEDHIIRGIPTEIAKRLPTADRLGNTYVNLLSASVGAGAANFPQDEDGVIRRSPTAVYFEGADHVYPSLVMSAAIDILGIKKDGGFNYDFDNRVLQLIDTTDTVVREIPIDEAGRMYVNYYGPFQTFYYLPYMYCFDPEMLPPEYWEGKVALVGASLPGLMDLRNTPVQETFAGVEIHANVMNSILKNEFVGIKDQSQTFFIILVICVILGVLVSLPEKPLYTLPIPLVGVVGWIVFANMQFFGTLIMWEVVRPALSMVGTYAGIFLYNFLVVEKDKRFLKDTFSTYISPELIDQMFDAKEEPQLGGTEGYHTAFFTDIQSFSAFSEKLSASDLVEVLNEYLTEMTDILLDNKGTLDKYIGDAIVAFYGAPAPVDDHEYWACLTAVKMQERLAKLRKKWQDDGDRWPEIVHNMQNRIGINTGQMVTGNMGSNMRMNYTMMGDTVNLAARLEASAKQYGVYIQVADESYKACKDKFIWRDLDYVIVMGKTEPAQVFELIDVKGNMPPGYDKILPAYHEALDLYRNQEWDKAIDAFKASEKLEDMFPGRKTNPSRVYIPRCEHYRDNSPGDDWDGSWALTKK</sequence>
<reference evidence="3" key="1">
    <citation type="submission" date="2015-10" db="EMBL/GenBank/DDBJ databases">
        <authorList>
            <person name="Gilbert D.G."/>
        </authorList>
    </citation>
    <scope>NUCLEOTIDE SEQUENCE</scope>
</reference>
<dbReference type="GO" id="GO:0004016">
    <property type="term" value="F:adenylate cyclase activity"/>
    <property type="evidence" value="ECO:0007669"/>
    <property type="project" value="UniProtKB-EC"/>
</dbReference>
<dbReference type="PANTHER" id="PTHR43081">
    <property type="entry name" value="ADENYLATE CYCLASE, TERMINAL-DIFFERENTIATION SPECIFIC-RELATED"/>
    <property type="match status" value="1"/>
</dbReference>
<gene>
    <name evidence="3" type="ORF">MGWOODY_Mmi1134</name>
</gene>
<dbReference type="GO" id="GO:0006171">
    <property type="term" value="P:cAMP biosynthetic process"/>
    <property type="evidence" value="ECO:0007669"/>
    <property type="project" value="TreeGrafter"/>
</dbReference>
<keyword evidence="3" id="KW-0456">Lyase</keyword>
<dbReference type="InterPro" id="IPR001054">
    <property type="entry name" value="A/G_cyclase"/>
</dbReference>
<dbReference type="PROSITE" id="PS50125">
    <property type="entry name" value="GUANYLATE_CYCLASE_2"/>
    <property type="match status" value="1"/>
</dbReference>
<feature type="transmembrane region" description="Helical" evidence="1">
    <location>
        <begin position="7"/>
        <end position="27"/>
    </location>
</feature>
<keyword evidence="1" id="KW-0812">Transmembrane</keyword>
<evidence type="ECO:0000259" key="2">
    <source>
        <dbReference type="PROSITE" id="PS50125"/>
    </source>
</evidence>
<dbReference type="SMART" id="SM00044">
    <property type="entry name" value="CYCc"/>
    <property type="match status" value="1"/>
</dbReference>
<feature type="domain" description="Guanylate cyclase" evidence="2">
    <location>
        <begin position="503"/>
        <end position="641"/>
    </location>
</feature>
<dbReference type="AlphaFoldDB" id="A0A160VI37"/>
<dbReference type="EC" id="4.6.1.1" evidence="3"/>
<proteinExistence type="predicted"/>
<dbReference type="Pfam" id="PF00211">
    <property type="entry name" value="Guanylate_cyc"/>
    <property type="match status" value="1"/>
</dbReference>
<name>A0A160VI37_9ZZZZ</name>
<dbReference type="Gene3D" id="3.30.70.1230">
    <property type="entry name" value="Nucleotide cyclase"/>
    <property type="match status" value="1"/>
</dbReference>
<protein>
    <submittedName>
        <fullName evidence="3">Adenylate cyclase</fullName>
        <ecNumber evidence="3">4.6.1.1</ecNumber>
    </submittedName>
</protein>
<accession>A0A160VI37</accession>
<dbReference type="CDD" id="cd07302">
    <property type="entry name" value="CHD"/>
    <property type="match status" value="1"/>
</dbReference>
<dbReference type="InterPro" id="IPR007890">
    <property type="entry name" value="CHASE2"/>
</dbReference>
<dbReference type="GO" id="GO:0035556">
    <property type="term" value="P:intracellular signal transduction"/>
    <property type="evidence" value="ECO:0007669"/>
    <property type="project" value="InterPro"/>
</dbReference>
<dbReference type="SUPFAM" id="SSF55073">
    <property type="entry name" value="Nucleotide cyclase"/>
    <property type="match status" value="1"/>
</dbReference>
<keyword evidence="1" id="KW-1133">Transmembrane helix</keyword>